<dbReference type="Gene3D" id="2.60.40.790">
    <property type="match status" value="1"/>
</dbReference>
<sequence>MMSTANTTRAPEVMWAQDRKSVFLTIRAVDTVDPKIAKSATDLTFEAVSCGQTLSFHFELFAAVKADTWHETITNRAITLVVEKENTNDRFWPRLPKSAGKLPWLKTDFSKFVDDTFDDPEPLEAALDAPPGMGGMNEEMLKMFASQGAGAGGPGGMADFGDSDDEELPEEEDAEHVKA</sequence>
<dbReference type="Proteomes" id="UP001648503">
    <property type="component" value="Unassembled WGS sequence"/>
</dbReference>
<evidence type="ECO:0000259" key="3">
    <source>
        <dbReference type="PROSITE" id="PS51203"/>
    </source>
</evidence>
<dbReference type="PANTHER" id="PTHR22932">
    <property type="entry name" value="TELOMERASE-BINDING PROTEIN P23 HSP90 CO-CHAPERONE"/>
    <property type="match status" value="1"/>
</dbReference>
<accession>A0ABQ8FCI7</accession>
<feature type="compositionally biased region" description="Acidic residues" evidence="2">
    <location>
        <begin position="161"/>
        <end position="179"/>
    </location>
</feature>
<dbReference type="CDD" id="cd06465">
    <property type="entry name" value="p23_hB-ind1_like"/>
    <property type="match status" value="1"/>
</dbReference>
<dbReference type="InterPro" id="IPR045250">
    <property type="entry name" value="p23-like"/>
</dbReference>
<protein>
    <recommendedName>
        <fullName evidence="3">CS domain-containing protein</fullName>
    </recommendedName>
</protein>
<organism evidence="4 5">
    <name type="scientific">Batrachochytrium salamandrivorans</name>
    <dbReference type="NCBI Taxonomy" id="1357716"/>
    <lineage>
        <taxon>Eukaryota</taxon>
        <taxon>Fungi</taxon>
        <taxon>Fungi incertae sedis</taxon>
        <taxon>Chytridiomycota</taxon>
        <taxon>Chytridiomycota incertae sedis</taxon>
        <taxon>Chytridiomycetes</taxon>
        <taxon>Rhizophydiales</taxon>
        <taxon>Rhizophydiales incertae sedis</taxon>
        <taxon>Batrachochytrium</taxon>
    </lineage>
</organism>
<keyword evidence="5" id="KW-1185">Reference proteome</keyword>
<proteinExistence type="inferred from homology"/>
<dbReference type="SUPFAM" id="SSF49764">
    <property type="entry name" value="HSP20-like chaperones"/>
    <property type="match status" value="1"/>
</dbReference>
<dbReference type="InterPro" id="IPR007052">
    <property type="entry name" value="CS_dom"/>
</dbReference>
<reference evidence="4 5" key="1">
    <citation type="submission" date="2021-02" db="EMBL/GenBank/DDBJ databases">
        <title>Variation within the Batrachochytrium salamandrivorans European outbreak.</title>
        <authorList>
            <person name="Kelly M."/>
            <person name="Pasmans F."/>
            <person name="Shea T.P."/>
            <person name="Munoz J.F."/>
            <person name="Carranza S."/>
            <person name="Cuomo C.A."/>
            <person name="Martel A."/>
        </authorList>
    </citation>
    <scope>NUCLEOTIDE SEQUENCE [LARGE SCALE GENOMIC DNA]</scope>
    <source>
        <strain evidence="4 5">AMFP18/2</strain>
    </source>
</reference>
<name>A0ABQ8FCI7_9FUNG</name>
<dbReference type="PANTHER" id="PTHR22932:SF1">
    <property type="entry name" value="CO-CHAPERONE PROTEIN DAF-41"/>
    <property type="match status" value="1"/>
</dbReference>
<evidence type="ECO:0000256" key="1">
    <source>
        <dbReference type="ARBA" id="ARBA00025733"/>
    </source>
</evidence>
<dbReference type="EMBL" id="JAFCIX010000284">
    <property type="protein sequence ID" value="KAH6595699.1"/>
    <property type="molecule type" value="Genomic_DNA"/>
</dbReference>
<dbReference type="PROSITE" id="PS51203">
    <property type="entry name" value="CS"/>
    <property type="match status" value="1"/>
</dbReference>
<feature type="domain" description="CS" evidence="3">
    <location>
        <begin position="8"/>
        <end position="96"/>
    </location>
</feature>
<comment type="similarity">
    <text evidence="1">Belongs to the p23/wos2 family.</text>
</comment>
<comment type="caution">
    <text evidence="4">The sequence shown here is derived from an EMBL/GenBank/DDBJ whole genome shotgun (WGS) entry which is preliminary data.</text>
</comment>
<evidence type="ECO:0000313" key="5">
    <source>
        <dbReference type="Proteomes" id="UP001648503"/>
    </source>
</evidence>
<feature type="region of interest" description="Disordered" evidence="2">
    <location>
        <begin position="146"/>
        <end position="179"/>
    </location>
</feature>
<dbReference type="InterPro" id="IPR008978">
    <property type="entry name" value="HSP20-like_chaperone"/>
</dbReference>
<gene>
    <name evidence="4" type="ORF">BASA50_005654</name>
</gene>
<evidence type="ECO:0000313" key="4">
    <source>
        <dbReference type="EMBL" id="KAH6595699.1"/>
    </source>
</evidence>
<feature type="compositionally biased region" description="Gly residues" evidence="2">
    <location>
        <begin position="149"/>
        <end position="158"/>
    </location>
</feature>
<evidence type="ECO:0000256" key="2">
    <source>
        <dbReference type="SAM" id="MobiDB-lite"/>
    </source>
</evidence>